<keyword evidence="1" id="KW-0808">Transferase</keyword>
<gene>
    <name evidence="1" type="ORF">DY252_07765</name>
</gene>
<dbReference type="Gene3D" id="3.10.450.620">
    <property type="entry name" value="JHP933, nucleotidyltransferase-like core domain"/>
    <property type="match status" value="1"/>
</dbReference>
<keyword evidence="2" id="KW-1185">Reference proteome</keyword>
<name>A0ABM6Y5F9_9PROT</name>
<proteinExistence type="predicted"/>
<evidence type="ECO:0000313" key="2">
    <source>
        <dbReference type="Proteomes" id="UP000256971"/>
    </source>
</evidence>
<dbReference type="Proteomes" id="UP000256971">
    <property type="component" value="Chromosome"/>
</dbReference>
<dbReference type="GO" id="GO:0016740">
    <property type="term" value="F:transferase activity"/>
    <property type="evidence" value="ECO:0007669"/>
    <property type="project" value="UniProtKB-KW"/>
</dbReference>
<dbReference type="InterPro" id="IPR014942">
    <property type="entry name" value="AbiEii"/>
</dbReference>
<organism evidence="1 2">
    <name type="scientific">Thalassospira indica</name>
    <dbReference type="NCBI Taxonomy" id="1891279"/>
    <lineage>
        <taxon>Bacteria</taxon>
        <taxon>Pseudomonadati</taxon>
        <taxon>Pseudomonadota</taxon>
        <taxon>Alphaproteobacteria</taxon>
        <taxon>Rhodospirillales</taxon>
        <taxon>Thalassospiraceae</taxon>
        <taxon>Thalassospira</taxon>
    </lineage>
</organism>
<sequence length="305" mass="34468">MMRERYVEQVRLLMRLLPVIAREEVFALKGGSAINLFYRDLPRLSVDIDLTYLPIEDRATSLANIDQALDRIIAAASRDNRDVQFQRIAGGGNVETRIMATRGTTNVKIETSPVMRGTVLPPVLHRVSDTVEEAFGFAEMHVLSFEDLYAGKLHAALDRQHPRDLFDVKLLYENEGLTDYLLRVFLVYVSTSGRPPHELLDPALVPIKELHDQEFAGMTRDEVDPVDLENVRSRLIADIQNALTGDFAQFLLSLHGGEPGFNLIGLPAAEQLPAVQWKLLNLRRLKDENPAKHAELRERLEELLS</sequence>
<dbReference type="EMBL" id="CP031555">
    <property type="protein sequence ID" value="AXO16772.1"/>
    <property type="molecule type" value="Genomic_DNA"/>
</dbReference>
<accession>A0ABM6Y5F9</accession>
<evidence type="ECO:0000313" key="1">
    <source>
        <dbReference type="EMBL" id="AXO16772.1"/>
    </source>
</evidence>
<protein>
    <submittedName>
        <fullName evidence="1">Nucleotidyl transferase AbiEii/AbiGii toxin family protein</fullName>
    </submittedName>
</protein>
<reference evidence="1 2" key="1">
    <citation type="submission" date="2018-08" db="EMBL/GenBank/DDBJ databases">
        <title>Complete genome sequence of type strain Thalassospira indica MCCC 1A01103T, isolated from isolated from deep seawater of the Indian Ocean.</title>
        <authorList>
            <person name="Liu Y."/>
        </authorList>
    </citation>
    <scope>NUCLEOTIDE SEQUENCE [LARGE SCALE GENOMIC DNA]</scope>
    <source>
        <strain evidence="1 2">PB8BT</strain>
    </source>
</reference>
<dbReference type="Pfam" id="PF08843">
    <property type="entry name" value="AbiEii"/>
    <property type="match status" value="1"/>
</dbReference>